<keyword evidence="3" id="KW-1185">Reference proteome</keyword>
<dbReference type="Pfam" id="PF01593">
    <property type="entry name" value="Amino_oxidase"/>
    <property type="match status" value="1"/>
</dbReference>
<protein>
    <submittedName>
        <fullName evidence="2">Oxidoreductase</fullName>
    </submittedName>
</protein>
<dbReference type="SUPFAM" id="SSF51905">
    <property type="entry name" value="FAD/NAD(P)-binding domain"/>
    <property type="match status" value="1"/>
</dbReference>
<dbReference type="InterPro" id="IPR036188">
    <property type="entry name" value="FAD/NAD-bd_sf"/>
</dbReference>
<dbReference type="EMBL" id="BOMW01000089">
    <property type="protein sequence ID" value="GIF09524.1"/>
    <property type="molecule type" value="Genomic_DNA"/>
</dbReference>
<reference evidence="2" key="1">
    <citation type="submission" date="2021-01" db="EMBL/GenBank/DDBJ databases">
        <title>Whole genome shotgun sequence of Actinoplanes siamensis NBRC 109076.</title>
        <authorList>
            <person name="Komaki H."/>
            <person name="Tamura T."/>
        </authorList>
    </citation>
    <scope>NUCLEOTIDE SEQUENCE</scope>
    <source>
        <strain evidence="2">NBRC 109076</strain>
    </source>
</reference>
<dbReference type="PANTHER" id="PTHR42841">
    <property type="entry name" value="AMINE OXIDASE"/>
    <property type="match status" value="1"/>
</dbReference>
<evidence type="ECO:0000259" key="1">
    <source>
        <dbReference type="Pfam" id="PF01593"/>
    </source>
</evidence>
<feature type="domain" description="Amine oxidase" evidence="1">
    <location>
        <begin position="44"/>
        <end position="439"/>
    </location>
</feature>
<accession>A0A919NF34</accession>
<evidence type="ECO:0000313" key="2">
    <source>
        <dbReference type="EMBL" id="GIF09524.1"/>
    </source>
</evidence>
<proteinExistence type="predicted"/>
<dbReference type="Proteomes" id="UP000629619">
    <property type="component" value="Unassembled WGS sequence"/>
</dbReference>
<sequence length="448" mass="47112">MVGLLFRLLGPKCAITLGSALFAHSEVVMSQPVEVDVVIVGGGLAGLSAARRLDRAGVEWLLVEGSDRLGGRVATEIVDGWHLDRGFQWLNTAYPRLPALVDVDALEMRYLTAGVLVRRGGSLHRLENPLREPLTTPRTLLSGVGSLTDRLKFAALATRCATTPAEKLLDAPETTTQEMLRKAGLSHRMIEEVLRPFLSGVFADRSLDTSSHVTAMMLRSFTRGRIGVPAAGMAALPAAVAGPLPFPQLLVGARTLSVGPGIVVTEGGEIRCRAVIVATDPVTASRLLPQLPKPDMHGLTTFYFGAGHAPIDEPILLLDGDRREIVANTVVISNAAPEYAPGGRSLIAATVVGVSAPSSASEAVIRVELARMYGAPTGDWDLLDVISIPNALPAARVPQSSLRKPVALGDGLFVAGDHRDSPSIQGAMAGGWRTAGQVLTSLGARAGV</sequence>
<evidence type="ECO:0000313" key="3">
    <source>
        <dbReference type="Proteomes" id="UP000629619"/>
    </source>
</evidence>
<name>A0A919NF34_9ACTN</name>
<organism evidence="2 3">
    <name type="scientific">Actinoplanes siamensis</name>
    <dbReference type="NCBI Taxonomy" id="1223317"/>
    <lineage>
        <taxon>Bacteria</taxon>
        <taxon>Bacillati</taxon>
        <taxon>Actinomycetota</taxon>
        <taxon>Actinomycetes</taxon>
        <taxon>Micromonosporales</taxon>
        <taxon>Micromonosporaceae</taxon>
        <taxon>Actinoplanes</taxon>
    </lineage>
</organism>
<dbReference type="AlphaFoldDB" id="A0A919NF34"/>
<dbReference type="GO" id="GO:0016491">
    <property type="term" value="F:oxidoreductase activity"/>
    <property type="evidence" value="ECO:0007669"/>
    <property type="project" value="InterPro"/>
</dbReference>
<dbReference type="Gene3D" id="3.50.50.60">
    <property type="entry name" value="FAD/NAD(P)-binding domain"/>
    <property type="match status" value="1"/>
</dbReference>
<dbReference type="InterPro" id="IPR002937">
    <property type="entry name" value="Amino_oxidase"/>
</dbReference>
<gene>
    <name evidence="2" type="ORF">Asi03nite_70620</name>
</gene>
<comment type="caution">
    <text evidence="2">The sequence shown here is derived from an EMBL/GenBank/DDBJ whole genome shotgun (WGS) entry which is preliminary data.</text>
</comment>